<evidence type="ECO:0000313" key="2">
    <source>
        <dbReference type="EnsemblPlants" id="Zm00001eb147520_P001"/>
    </source>
</evidence>
<reference evidence="2" key="2">
    <citation type="submission" date="2019-07" db="EMBL/GenBank/DDBJ databases">
        <authorList>
            <person name="Seetharam A."/>
            <person name="Woodhouse M."/>
            <person name="Cannon E."/>
        </authorList>
    </citation>
    <scope>NUCLEOTIDE SEQUENCE [LARGE SCALE GENOMIC DNA]</scope>
    <source>
        <strain evidence="2">cv. B73</strain>
    </source>
</reference>
<reference evidence="2" key="3">
    <citation type="submission" date="2021-05" db="UniProtKB">
        <authorList>
            <consortium name="EnsemblPlants"/>
        </authorList>
    </citation>
    <scope>IDENTIFICATION</scope>
    <source>
        <strain evidence="2">cv. B73</strain>
    </source>
</reference>
<evidence type="ECO:0000256" key="1">
    <source>
        <dbReference type="SAM" id="MobiDB-lite"/>
    </source>
</evidence>
<dbReference type="Gramene" id="Zm00001eb147520_T001">
    <property type="protein sequence ID" value="Zm00001eb147520_P001"/>
    <property type="gene ID" value="Zm00001eb147520"/>
</dbReference>
<feature type="region of interest" description="Disordered" evidence="1">
    <location>
        <begin position="220"/>
        <end position="293"/>
    </location>
</feature>
<keyword evidence="3" id="KW-1185">Reference proteome</keyword>
<protein>
    <submittedName>
        <fullName evidence="2">Uncharacterized protein</fullName>
    </submittedName>
</protein>
<dbReference type="EnsemblPlants" id="Zm00001eb147520_T001">
    <property type="protein sequence ID" value="Zm00001eb147520_P001"/>
    <property type="gene ID" value="Zm00001eb147520"/>
</dbReference>
<dbReference type="Proteomes" id="UP000007305">
    <property type="component" value="Chromosome 3"/>
</dbReference>
<proteinExistence type="predicted"/>
<accession>A0A804NAS0</accession>
<dbReference type="InParanoid" id="A0A804NAS0"/>
<dbReference type="AlphaFoldDB" id="A0A804NAS0"/>
<name>A0A804NAS0_MAIZE</name>
<organism evidence="2 3">
    <name type="scientific">Zea mays</name>
    <name type="common">Maize</name>
    <dbReference type="NCBI Taxonomy" id="4577"/>
    <lineage>
        <taxon>Eukaryota</taxon>
        <taxon>Viridiplantae</taxon>
        <taxon>Streptophyta</taxon>
        <taxon>Embryophyta</taxon>
        <taxon>Tracheophyta</taxon>
        <taxon>Spermatophyta</taxon>
        <taxon>Magnoliopsida</taxon>
        <taxon>Liliopsida</taxon>
        <taxon>Poales</taxon>
        <taxon>Poaceae</taxon>
        <taxon>PACMAD clade</taxon>
        <taxon>Panicoideae</taxon>
        <taxon>Andropogonodae</taxon>
        <taxon>Andropogoneae</taxon>
        <taxon>Tripsacinae</taxon>
        <taxon>Zea</taxon>
    </lineage>
</organism>
<feature type="compositionally biased region" description="Low complexity" evidence="1">
    <location>
        <begin position="250"/>
        <end position="262"/>
    </location>
</feature>
<feature type="region of interest" description="Disordered" evidence="1">
    <location>
        <begin position="1"/>
        <end position="20"/>
    </location>
</feature>
<reference evidence="3" key="1">
    <citation type="submission" date="2015-12" db="EMBL/GenBank/DDBJ databases">
        <title>Update maize B73 reference genome by single molecule sequencing technologies.</title>
        <authorList>
            <consortium name="Maize Genome Sequencing Project"/>
            <person name="Ware D."/>
        </authorList>
    </citation>
    <scope>NUCLEOTIDE SEQUENCE [LARGE SCALE GENOMIC DNA]</scope>
    <source>
        <strain evidence="3">cv. B73</strain>
    </source>
</reference>
<sequence>MAASCTRGPPLGSTSTPSTQGTRFLRSLVVLATCRSALDRKQNDASDHGAARTASWPLSRRKSSGSISRWRSSTSASSFHTRSRIQQSAAAASQFLASIRSLRRARSCDAARSHDSSIWYMVNSVSFSLLRYPDLGSGAGLGLSACSSCGRTTRSYSSTGLPARLGSPSPSVKAQPCIWLSMAYMILAASVSDLSHAARRGSRLASLTWHTTAAALPGSCHTSDALRSRGSTPPEAPSSASGALRSPSQSADTSPTSRAASDSSRRASSRRLAYPRGSESARDARRKVTSSACSAGFTRPSLAHSGKHPASHRLDSSGSRRYCSYASAADASCTLRIVHDEEDGAHCLSSRRTGETGDKSGVAIAAPAEVSEVYVWVFKFLLRDETEVDYRVLVLSLASRTIRKRRAI</sequence>
<evidence type="ECO:0000313" key="3">
    <source>
        <dbReference type="Proteomes" id="UP000007305"/>
    </source>
</evidence>
<feature type="compositionally biased region" description="Polar residues" evidence="1">
    <location>
        <begin position="238"/>
        <end position="249"/>
    </location>
</feature>